<evidence type="ECO:0000256" key="1">
    <source>
        <dbReference type="SAM" id="MobiDB-lite"/>
    </source>
</evidence>
<dbReference type="Pfam" id="PF00104">
    <property type="entry name" value="Hormone_recep"/>
    <property type="match status" value="2"/>
</dbReference>
<proteinExistence type="predicted"/>
<dbReference type="GO" id="GO:0008270">
    <property type="term" value="F:zinc ion binding"/>
    <property type="evidence" value="ECO:0007669"/>
    <property type="project" value="InterPro"/>
</dbReference>
<dbReference type="InterPro" id="IPR035500">
    <property type="entry name" value="NHR-like_dom_sf"/>
</dbReference>
<dbReference type="InterPro" id="IPR001628">
    <property type="entry name" value="Znf_hrmn_rcpt"/>
</dbReference>
<dbReference type="PROSITE" id="PS51030">
    <property type="entry name" value="NUCLEAR_REC_DBD_2"/>
    <property type="match status" value="2"/>
</dbReference>
<evidence type="ECO:0000313" key="2">
    <source>
        <dbReference type="EnsemblMetazoa" id="PPA36477.1"/>
    </source>
</evidence>
<dbReference type="PANTHER" id="PTHR46011">
    <property type="entry name" value="NUCLEAR HORMONE RECEPTOR FAMILY MEMBER NHR-86-RELATED"/>
    <property type="match status" value="1"/>
</dbReference>
<dbReference type="InterPro" id="IPR000536">
    <property type="entry name" value="Nucl_hrmn_rcpt_lig-bd"/>
</dbReference>
<protein>
    <submittedName>
        <fullName evidence="2">Nuclear receptor</fullName>
    </submittedName>
</protein>
<keyword evidence="3" id="KW-1185">Reference proteome</keyword>
<organism evidence="2 3">
    <name type="scientific">Pristionchus pacificus</name>
    <name type="common">Parasitic nematode worm</name>
    <dbReference type="NCBI Taxonomy" id="54126"/>
    <lineage>
        <taxon>Eukaryota</taxon>
        <taxon>Metazoa</taxon>
        <taxon>Ecdysozoa</taxon>
        <taxon>Nematoda</taxon>
        <taxon>Chromadorea</taxon>
        <taxon>Rhabditida</taxon>
        <taxon>Rhabditina</taxon>
        <taxon>Diplogasteromorpha</taxon>
        <taxon>Diplogasteroidea</taxon>
        <taxon>Neodiplogasteridae</taxon>
        <taxon>Pristionchus</taxon>
    </lineage>
</organism>
<sequence length="763" mass="88176">MEHEQCQSTPISKVCLICGEPTQYAHYGVDSCRACVDFYKRATSSGKNYACRQGKGQCKLSKGAMCRRCRFDKCVELGMAKPRAKKTNVVDEEPSASTSTSNSTSSSISLFSTSLAARCRQPQATESILQRIGRAHRAFKDRCKFVEISMRATSLRHYVRVPHESEDLMLCTWPFLMDCLRMYATEYFCLAGASFSEFDSLSIQEKCQMLQNCGTRVYILETHRLTTTLFKRGEKPQRTCMITRTTCIDRDNLNYFIRDLNKNTRHGDIVKSMTYYIDRLAEIMWQLFEQCELTETEFYALFGLIAWQFDPSQDISEKLHEIAETIRMSIYKDLHRYYREELNLVDYCARLGNILLLENAIQEANALKAEEIQTYNLLDMLTSDLSFLQLAVAKACLVCGDSTKYSHYGVDSCRACADFYKRTISTGKQYACRQGNGQCKLSKSAMCRRCRFEKCVELGMVNARAKQSQADDEIPSVVSTSTCQPEAKTSETILYIIGREHNDNFWALAARCKFTELSMRSKAIREHVKVQHDSEDLMLCTWPFLMECLRMNTVDYFRLAGAAFPEFNALSMEEKHIMLQSYATRLYILETHYLTFTMFKRDPQRPCMITFTTCLDFDNLQFFIQNLDRSAPHGDIIKSMAYYVDRMISVVWPLMLKSDLSEMEYYALFGLVMWQLDPCQEISEKLHAIAETIRTSIYTDLHRYYREELNLDDYCGRMGNILLLEHTIQEANALKSEEMQTYNLLDMLTADVSFLQLVMQIAF</sequence>
<dbReference type="SUPFAM" id="SSF57716">
    <property type="entry name" value="Glucocorticoid receptor-like (DNA-binding domain)"/>
    <property type="match status" value="2"/>
</dbReference>
<dbReference type="Gene3D" id="1.10.565.10">
    <property type="entry name" value="Retinoid X Receptor"/>
    <property type="match status" value="2"/>
</dbReference>
<dbReference type="GO" id="GO:0043565">
    <property type="term" value="F:sequence-specific DNA binding"/>
    <property type="evidence" value="ECO:0007669"/>
    <property type="project" value="InterPro"/>
</dbReference>
<dbReference type="SMART" id="SM00399">
    <property type="entry name" value="ZnF_C4"/>
    <property type="match status" value="2"/>
</dbReference>
<reference evidence="2" key="2">
    <citation type="submission" date="2022-06" db="UniProtKB">
        <authorList>
            <consortium name="EnsemblMetazoa"/>
        </authorList>
    </citation>
    <scope>IDENTIFICATION</scope>
    <source>
        <strain evidence="2">PS312</strain>
    </source>
</reference>
<dbReference type="GO" id="GO:0005634">
    <property type="term" value="C:nucleus"/>
    <property type="evidence" value="ECO:0000318"/>
    <property type="project" value="GO_Central"/>
</dbReference>
<feature type="region of interest" description="Disordered" evidence="1">
    <location>
        <begin position="85"/>
        <end position="106"/>
    </location>
</feature>
<dbReference type="PRINTS" id="PR00047">
    <property type="entry name" value="STROIDFINGER"/>
</dbReference>
<name>A0A2A6CXD9_PRIPA</name>
<dbReference type="InterPro" id="IPR013088">
    <property type="entry name" value="Znf_NHR/GATA"/>
</dbReference>
<dbReference type="EnsemblMetazoa" id="PPA36477.1">
    <property type="protein sequence ID" value="PPA36477.1"/>
    <property type="gene ID" value="WBGene00274846"/>
</dbReference>
<dbReference type="GO" id="GO:0003700">
    <property type="term" value="F:DNA-binding transcription factor activity"/>
    <property type="evidence" value="ECO:0000318"/>
    <property type="project" value="GO_Central"/>
</dbReference>
<dbReference type="Proteomes" id="UP000005239">
    <property type="component" value="Unassembled WGS sequence"/>
</dbReference>
<gene>
    <name evidence="2" type="primary">WBGene00274846</name>
</gene>
<accession>A0A2A6CXD9</accession>
<dbReference type="Pfam" id="PF00105">
    <property type="entry name" value="zf-C4"/>
    <property type="match status" value="2"/>
</dbReference>
<dbReference type="PROSITE" id="PS51843">
    <property type="entry name" value="NR_LBD"/>
    <property type="match status" value="2"/>
</dbReference>
<dbReference type="PANTHER" id="PTHR46011:SF6">
    <property type="entry name" value="HIGH ZINC ACTIVATED NUCLEAR RECEPTOR PROTEIN"/>
    <property type="match status" value="1"/>
</dbReference>
<dbReference type="SUPFAM" id="SSF48508">
    <property type="entry name" value="Nuclear receptor ligand-binding domain"/>
    <property type="match status" value="2"/>
</dbReference>
<feature type="compositionally biased region" description="Low complexity" evidence="1">
    <location>
        <begin position="95"/>
        <end position="106"/>
    </location>
</feature>
<evidence type="ECO:0000313" key="3">
    <source>
        <dbReference type="Proteomes" id="UP000005239"/>
    </source>
</evidence>
<dbReference type="Gene3D" id="3.30.50.10">
    <property type="entry name" value="Erythroid Transcription Factor GATA-1, subunit A"/>
    <property type="match status" value="2"/>
</dbReference>
<reference evidence="3" key="1">
    <citation type="journal article" date="2008" name="Nat. Genet.">
        <title>The Pristionchus pacificus genome provides a unique perspective on nematode lifestyle and parasitism.</title>
        <authorList>
            <person name="Dieterich C."/>
            <person name="Clifton S.W."/>
            <person name="Schuster L.N."/>
            <person name="Chinwalla A."/>
            <person name="Delehaunty K."/>
            <person name="Dinkelacker I."/>
            <person name="Fulton L."/>
            <person name="Fulton R."/>
            <person name="Godfrey J."/>
            <person name="Minx P."/>
            <person name="Mitreva M."/>
            <person name="Roeseler W."/>
            <person name="Tian H."/>
            <person name="Witte H."/>
            <person name="Yang S.P."/>
            <person name="Wilson R.K."/>
            <person name="Sommer R.J."/>
        </authorList>
    </citation>
    <scope>NUCLEOTIDE SEQUENCE [LARGE SCALE GENOMIC DNA]</scope>
    <source>
        <strain evidence="3">PS312</strain>
    </source>
</reference>
<accession>A0A8R1UN52</accession>
<dbReference type="AlphaFoldDB" id="A0A2A6CXD9"/>
<dbReference type="SMART" id="SM00430">
    <property type="entry name" value="HOLI"/>
    <property type="match status" value="2"/>
</dbReference>